<dbReference type="InterPro" id="IPR036291">
    <property type="entry name" value="NAD(P)-bd_dom_sf"/>
</dbReference>
<dbReference type="SUPFAM" id="SSF51735">
    <property type="entry name" value="NAD(P)-binding Rossmann-fold domains"/>
    <property type="match status" value="1"/>
</dbReference>
<accession>A0A370GNP0</accession>
<organism evidence="1 2">
    <name type="scientific">Aquicella lusitana</name>
    <dbReference type="NCBI Taxonomy" id="254246"/>
    <lineage>
        <taxon>Bacteria</taxon>
        <taxon>Pseudomonadati</taxon>
        <taxon>Pseudomonadota</taxon>
        <taxon>Gammaproteobacteria</taxon>
        <taxon>Legionellales</taxon>
        <taxon>Coxiellaceae</taxon>
        <taxon>Aquicella</taxon>
    </lineage>
</organism>
<keyword evidence="2" id="KW-1185">Reference proteome</keyword>
<reference evidence="1 2" key="1">
    <citation type="submission" date="2018-07" db="EMBL/GenBank/DDBJ databases">
        <title>Genomic Encyclopedia of Type Strains, Phase IV (KMG-IV): sequencing the most valuable type-strain genomes for metagenomic binning, comparative biology and taxonomic classification.</title>
        <authorList>
            <person name="Goeker M."/>
        </authorList>
    </citation>
    <scope>NUCLEOTIDE SEQUENCE [LARGE SCALE GENOMIC DNA]</scope>
    <source>
        <strain evidence="1 2">DSM 16500</strain>
    </source>
</reference>
<comment type="caution">
    <text evidence="1">The sequence shown here is derived from an EMBL/GenBank/DDBJ whole genome shotgun (WGS) entry which is preliminary data.</text>
</comment>
<gene>
    <name evidence="1" type="ORF">C8D86_1077</name>
</gene>
<dbReference type="Gene3D" id="3.90.25.10">
    <property type="entry name" value="UDP-galactose 4-epimerase, domain 1"/>
    <property type="match status" value="1"/>
</dbReference>
<dbReference type="RefSeq" id="WP_232058623.1">
    <property type="nucleotide sequence ID" value="NZ_LR699114.1"/>
</dbReference>
<evidence type="ECO:0000313" key="1">
    <source>
        <dbReference type="EMBL" id="RDI45131.1"/>
    </source>
</evidence>
<protein>
    <recommendedName>
        <fullName evidence="3">UDP-glucose 4-epimerase</fullName>
    </recommendedName>
</protein>
<dbReference type="Proteomes" id="UP000254720">
    <property type="component" value="Unassembled WGS sequence"/>
</dbReference>
<dbReference type="EMBL" id="QQAX01000007">
    <property type="protein sequence ID" value="RDI45131.1"/>
    <property type="molecule type" value="Genomic_DNA"/>
</dbReference>
<proteinExistence type="predicted"/>
<evidence type="ECO:0008006" key="3">
    <source>
        <dbReference type="Google" id="ProtNLM"/>
    </source>
</evidence>
<name>A0A370GNP0_9COXI</name>
<sequence length="91" mass="10198">MILVSVNRLVELLGAKKTVHIPKRPGEPDITMADVSKIRSALDWRAKVSIEDGVKIMLNNIDYWQEAPVWTPESIADAASVWFKCLAYESA</sequence>
<evidence type="ECO:0000313" key="2">
    <source>
        <dbReference type="Proteomes" id="UP000254720"/>
    </source>
</evidence>
<dbReference type="AlphaFoldDB" id="A0A370GNP0"/>